<dbReference type="RefSeq" id="WP_192752595.1">
    <property type="nucleotide sequence ID" value="NZ_BAABJL010000041.1"/>
</dbReference>
<dbReference type="Proteomes" id="UP000638648">
    <property type="component" value="Unassembled WGS sequence"/>
</dbReference>
<reference evidence="1" key="1">
    <citation type="submission" date="2020-10" db="EMBL/GenBank/DDBJ databases">
        <title>Sequencing the genomes of 1000 actinobacteria strains.</title>
        <authorList>
            <person name="Klenk H.-P."/>
        </authorList>
    </citation>
    <scope>NUCLEOTIDE SEQUENCE</scope>
    <source>
        <strain evidence="1">DSM 45354</strain>
    </source>
</reference>
<gene>
    <name evidence="1" type="ORF">HEB94_005749</name>
</gene>
<organism evidence="1 2">
    <name type="scientific">Actinopolymorpha pittospori</name>
    <dbReference type="NCBI Taxonomy" id="648752"/>
    <lineage>
        <taxon>Bacteria</taxon>
        <taxon>Bacillati</taxon>
        <taxon>Actinomycetota</taxon>
        <taxon>Actinomycetes</taxon>
        <taxon>Propionibacteriales</taxon>
        <taxon>Actinopolymorphaceae</taxon>
        <taxon>Actinopolymorpha</taxon>
    </lineage>
</organism>
<proteinExistence type="predicted"/>
<protein>
    <submittedName>
        <fullName evidence="1">Uncharacterized protein</fullName>
    </submittedName>
</protein>
<dbReference type="EMBL" id="JADBEM010000001">
    <property type="protein sequence ID" value="MBE1608901.1"/>
    <property type="molecule type" value="Genomic_DNA"/>
</dbReference>
<accession>A0A927MXT9</accession>
<sequence>MDDLVQPARALGIHPPAVTRGEGEVRAALGGSVDVHFAGAGVDGLGGVRVEVGEAAAVPNRLAGDRDPLALRLALLTRRHYCGAQFTPGILDEADATLHRWRDGVAVWARAPSRPMPPDVVRDAYAAFENNLDTPSVLGQLNRLADDVDVADGAKFETFVHLDRVLAVDLARDIGAGPD</sequence>
<evidence type="ECO:0000313" key="2">
    <source>
        <dbReference type="Proteomes" id="UP000638648"/>
    </source>
</evidence>
<dbReference type="AlphaFoldDB" id="A0A927MXT9"/>
<dbReference type="Gene3D" id="1.20.120.640">
    <property type="entry name" value="Anticodon-binding domain of a subclass of class I aminoacyl-tRNA synthetases"/>
    <property type="match status" value="1"/>
</dbReference>
<name>A0A927MXT9_9ACTN</name>
<keyword evidence="2" id="KW-1185">Reference proteome</keyword>
<comment type="caution">
    <text evidence="1">The sequence shown here is derived from an EMBL/GenBank/DDBJ whole genome shotgun (WGS) entry which is preliminary data.</text>
</comment>
<evidence type="ECO:0000313" key="1">
    <source>
        <dbReference type="EMBL" id="MBE1608901.1"/>
    </source>
</evidence>